<feature type="chain" id="PRO_5025429520" description="Alpha/beta-hydrolase" evidence="3">
    <location>
        <begin position="21"/>
        <end position="510"/>
    </location>
</feature>
<dbReference type="GO" id="GO:0016787">
    <property type="term" value="F:hydrolase activity"/>
    <property type="evidence" value="ECO:0007669"/>
    <property type="project" value="UniProtKB-KW"/>
</dbReference>
<dbReference type="Proteomes" id="UP000799324">
    <property type="component" value="Unassembled WGS sequence"/>
</dbReference>
<dbReference type="SUPFAM" id="SSF53474">
    <property type="entry name" value="alpha/beta-Hydrolases"/>
    <property type="match status" value="2"/>
</dbReference>
<dbReference type="InterPro" id="IPR029058">
    <property type="entry name" value="AB_hydrolase_fold"/>
</dbReference>
<dbReference type="AlphaFoldDB" id="A0A6A6TQ75"/>
<dbReference type="PROSITE" id="PS51257">
    <property type="entry name" value="PROKAR_LIPOPROTEIN"/>
    <property type="match status" value="1"/>
</dbReference>
<gene>
    <name evidence="6" type="ORF">K491DRAFT_619211</name>
</gene>
<evidence type="ECO:0000256" key="1">
    <source>
        <dbReference type="ARBA" id="ARBA00010088"/>
    </source>
</evidence>
<keyword evidence="2" id="KW-0378">Hydrolase</keyword>
<evidence type="ECO:0000313" key="6">
    <source>
        <dbReference type="EMBL" id="KAF2661586.1"/>
    </source>
</evidence>
<proteinExistence type="inferred from homology"/>
<dbReference type="OrthoDB" id="425534at2759"/>
<dbReference type="Gene3D" id="3.40.50.1820">
    <property type="entry name" value="alpha/beta hydrolase"/>
    <property type="match status" value="1"/>
</dbReference>
<dbReference type="InterPro" id="IPR051601">
    <property type="entry name" value="Serine_prot/Carboxylest_S33"/>
</dbReference>
<evidence type="ECO:0000313" key="7">
    <source>
        <dbReference type="Proteomes" id="UP000799324"/>
    </source>
</evidence>
<dbReference type="PANTHER" id="PTHR43248:SF30">
    <property type="entry name" value="AB HYDROLASE-1 DOMAIN-CONTAINING PROTEIN"/>
    <property type="match status" value="1"/>
</dbReference>
<dbReference type="InterPro" id="IPR013595">
    <property type="entry name" value="Pept_S33_TAP-like_C"/>
</dbReference>
<dbReference type="Pfam" id="PF08386">
    <property type="entry name" value="Abhydrolase_4"/>
    <property type="match status" value="1"/>
</dbReference>
<dbReference type="PANTHER" id="PTHR43248">
    <property type="entry name" value="2-SUCCINYL-6-HYDROXY-2,4-CYCLOHEXADIENE-1-CARBOXYLATE SYNTHASE"/>
    <property type="match status" value="1"/>
</dbReference>
<evidence type="ECO:0000256" key="3">
    <source>
        <dbReference type="SAM" id="SignalP"/>
    </source>
</evidence>
<evidence type="ECO:0000259" key="5">
    <source>
        <dbReference type="Pfam" id="PF08386"/>
    </source>
</evidence>
<evidence type="ECO:0008006" key="8">
    <source>
        <dbReference type="Google" id="ProtNLM"/>
    </source>
</evidence>
<dbReference type="EMBL" id="MU004293">
    <property type="protein sequence ID" value="KAF2661586.1"/>
    <property type="molecule type" value="Genomic_DNA"/>
</dbReference>
<comment type="similarity">
    <text evidence="1">Belongs to the peptidase S33 family.</text>
</comment>
<evidence type="ECO:0000259" key="4">
    <source>
        <dbReference type="Pfam" id="PF00561"/>
    </source>
</evidence>
<name>A0A6A6TQ75_9PLEO</name>
<keyword evidence="7" id="KW-1185">Reference proteome</keyword>
<evidence type="ECO:0000256" key="2">
    <source>
        <dbReference type="ARBA" id="ARBA00022801"/>
    </source>
</evidence>
<organism evidence="6 7">
    <name type="scientific">Lophiostoma macrostomum CBS 122681</name>
    <dbReference type="NCBI Taxonomy" id="1314788"/>
    <lineage>
        <taxon>Eukaryota</taxon>
        <taxon>Fungi</taxon>
        <taxon>Dikarya</taxon>
        <taxon>Ascomycota</taxon>
        <taxon>Pezizomycotina</taxon>
        <taxon>Dothideomycetes</taxon>
        <taxon>Pleosporomycetidae</taxon>
        <taxon>Pleosporales</taxon>
        <taxon>Lophiostomataceae</taxon>
        <taxon>Lophiostoma</taxon>
    </lineage>
</organism>
<accession>A0A6A6TQ75</accession>
<feature type="domain" description="AB hydrolase-1" evidence="4">
    <location>
        <begin position="127"/>
        <end position="248"/>
    </location>
</feature>
<feature type="signal peptide" evidence="3">
    <location>
        <begin position="1"/>
        <end position="20"/>
    </location>
</feature>
<feature type="domain" description="Peptidase S33 tripeptidyl aminopeptidase-like C-terminal" evidence="5">
    <location>
        <begin position="410"/>
        <end position="505"/>
    </location>
</feature>
<keyword evidence="3" id="KW-0732">Signal</keyword>
<dbReference type="InterPro" id="IPR000073">
    <property type="entry name" value="AB_hydrolase_1"/>
</dbReference>
<protein>
    <recommendedName>
        <fullName evidence="8">Alpha/beta-hydrolase</fullName>
    </recommendedName>
</protein>
<sequence length="510" mass="54026">MSRISLSLPLIASLIASCLAAPLQQRNDTQECISTKLPTQHLAKSIDFTSCDASLGLPEALECGTYTVPVDWDHPEGEQFDLGLVRLPAPANSTSYIGPLFINPGGPGGEATGLVAALAGGALGDVEALFNAFDIIGLDPRGVGSSNQIKCDMSIYAENVSLFPTTQDEYDALFDKNKRLGESCRNLTGPLLEHVDTISAAKDHEAIRIALGDQPINFQGESYGSQLGAQYAALFPCNIRTLGLDGILQHSQGEAANLFIESSGYELSFTHFFSWASTNESSPLQGTDVEGLWIELLANASTSPIPAASCNDTTCRSTVSAEDFLFNAQGNLITPSPDASAPGTWGYLAYALQNASLGDASALSTTFGASNVPGLAISCLDWTHESSLTLEGVLAKKYLLEQHYPFTRGASQSWTIQHACLGWPALVQNPPKKLDIDTGDATILMVVSDADPSTALPWGVGMLEEIRNKSFIMRKGEGHTSLVLGGETTQVIGSYLITGEAPESGLITTS</sequence>
<dbReference type="Pfam" id="PF00561">
    <property type="entry name" value="Abhydrolase_1"/>
    <property type="match status" value="1"/>
</dbReference>
<reference evidence="6" key="1">
    <citation type="journal article" date="2020" name="Stud. Mycol.">
        <title>101 Dothideomycetes genomes: a test case for predicting lifestyles and emergence of pathogens.</title>
        <authorList>
            <person name="Haridas S."/>
            <person name="Albert R."/>
            <person name="Binder M."/>
            <person name="Bloem J."/>
            <person name="Labutti K."/>
            <person name="Salamov A."/>
            <person name="Andreopoulos B."/>
            <person name="Baker S."/>
            <person name="Barry K."/>
            <person name="Bills G."/>
            <person name="Bluhm B."/>
            <person name="Cannon C."/>
            <person name="Castanera R."/>
            <person name="Culley D."/>
            <person name="Daum C."/>
            <person name="Ezra D."/>
            <person name="Gonzalez J."/>
            <person name="Henrissat B."/>
            <person name="Kuo A."/>
            <person name="Liang C."/>
            <person name="Lipzen A."/>
            <person name="Lutzoni F."/>
            <person name="Magnuson J."/>
            <person name="Mondo S."/>
            <person name="Nolan M."/>
            <person name="Ohm R."/>
            <person name="Pangilinan J."/>
            <person name="Park H.-J."/>
            <person name="Ramirez L."/>
            <person name="Alfaro M."/>
            <person name="Sun H."/>
            <person name="Tritt A."/>
            <person name="Yoshinaga Y."/>
            <person name="Zwiers L.-H."/>
            <person name="Turgeon B."/>
            <person name="Goodwin S."/>
            <person name="Spatafora J."/>
            <person name="Crous P."/>
            <person name="Grigoriev I."/>
        </authorList>
    </citation>
    <scope>NUCLEOTIDE SEQUENCE</scope>
    <source>
        <strain evidence="6">CBS 122681</strain>
    </source>
</reference>